<dbReference type="EMBL" id="OU015566">
    <property type="protein sequence ID" value="CAG5102759.1"/>
    <property type="molecule type" value="Genomic_DNA"/>
</dbReference>
<dbReference type="PROSITE" id="PS00165">
    <property type="entry name" value="DEHYDRATASE_SER_THR"/>
    <property type="match status" value="1"/>
</dbReference>
<dbReference type="InterPro" id="IPR001926">
    <property type="entry name" value="TrpB-like_PALP"/>
</dbReference>
<name>A0ABN7SKE0_OIKDI</name>
<evidence type="ECO:0000256" key="1">
    <source>
        <dbReference type="ARBA" id="ARBA00001933"/>
    </source>
</evidence>
<organism evidence="9 10">
    <name type="scientific">Oikopleura dioica</name>
    <name type="common">Tunicate</name>
    <dbReference type="NCBI Taxonomy" id="34765"/>
    <lineage>
        <taxon>Eukaryota</taxon>
        <taxon>Metazoa</taxon>
        <taxon>Chordata</taxon>
        <taxon>Tunicata</taxon>
        <taxon>Appendicularia</taxon>
        <taxon>Copelata</taxon>
        <taxon>Oikopleuridae</taxon>
        <taxon>Oikopleura</taxon>
    </lineage>
</organism>
<reference evidence="9 10" key="1">
    <citation type="submission" date="2021-04" db="EMBL/GenBank/DDBJ databases">
        <authorList>
            <person name="Bliznina A."/>
        </authorList>
    </citation>
    <scope>NUCLEOTIDE SEQUENCE [LARGE SCALE GENOMIC DNA]</scope>
</reference>
<dbReference type="Proteomes" id="UP001158576">
    <property type="component" value="Chromosome 1"/>
</dbReference>
<dbReference type="SUPFAM" id="SSF53686">
    <property type="entry name" value="Tryptophan synthase beta subunit-like PLP-dependent enzymes"/>
    <property type="match status" value="1"/>
</dbReference>
<feature type="domain" description="Tryptophan synthase beta chain-like PALP" evidence="8">
    <location>
        <begin position="17"/>
        <end position="234"/>
    </location>
</feature>
<evidence type="ECO:0000256" key="7">
    <source>
        <dbReference type="ARBA" id="ARBA00049406"/>
    </source>
</evidence>
<dbReference type="InterPro" id="IPR036052">
    <property type="entry name" value="TrpB-like_PALP_sf"/>
</dbReference>
<evidence type="ECO:0000313" key="9">
    <source>
        <dbReference type="EMBL" id="CAG5102759.1"/>
    </source>
</evidence>
<dbReference type="PANTHER" id="PTHR48078:SF6">
    <property type="entry name" value="L-THREONINE DEHYDRATASE CATABOLIC TDCB"/>
    <property type="match status" value="1"/>
</dbReference>
<accession>A0ABN7SKE0</accession>
<gene>
    <name evidence="9" type="ORF">OKIOD_LOCUS9218</name>
</gene>
<evidence type="ECO:0000256" key="2">
    <source>
        <dbReference type="ARBA" id="ARBA00012093"/>
    </source>
</evidence>
<evidence type="ECO:0000256" key="3">
    <source>
        <dbReference type="ARBA" id="ARBA00022898"/>
    </source>
</evidence>
<evidence type="ECO:0000256" key="4">
    <source>
        <dbReference type="ARBA" id="ARBA00023239"/>
    </source>
</evidence>
<dbReference type="Gene3D" id="3.40.50.1100">
    <property type="match status" value="3"/>
</dbReference>
<dbReference type="InterPro" id="IPR050147">
    <property type="entry name" value="Ser/Thr_Dehydratase"/>
</dbReference>
<dbReference type="PANTHER" id="PTHR48078">
    <property type="entry name" value="THREONINE DEHYDRATASE, MITOCHONDRIAL-RELATED"/>
    <property type="match status" value="1"/>
</dbReference>
<comment type="catalytic activity">
    <reaction evidence="7">
        <text>L-serine = pyruvate + NH4(+)</text>
        <dbReference type="Rhea" id="RHEA:19169"/>
        <dbReference type="ChEBI" id="CHEBI:15361"/>
        <dbReference type="ChEBI" id="CHEBI:28938"/>
        <dbReference type="ChEBI" id="CHEBI:33384"/>
        <dbReference type="EC" id="4.3.1.17"/>
    </reaction>
</comment>
<protein>
    <recommendedName>
        <fullName evidence="2">L-serine ammonia-lyase</fullName>
        <ecNumber evidence="2">4.3.1.17</ecNumber>
    </recommendedName>
    <alternativeName>
        <fullName evidence="5">L-serine deaminase</fullName>
    </alternativeName>
    <alternativeName>
        <fullName evidence="6">L-threonine dehydratase</fullName>
    </alternativeName>
</protein>
<evidence type="ECO:0000256" key="5">
    <source>
        <dbReference type="ARBA" id="ARBA00041766"/>
    </source>
</evidence>
<sequence>MENFKLEDFQEATRVIREFIPRTALHKSPSLSNLLSAKIYLKLENQNVTGSFKIRGAMYSVKTLKNIYEEFITASSGNHGLACAWAFSRVNTIGKIYLPEKISQLKLEKLTKTGCELIFVDGDQVEVELAAKNAAEANKSKVKFLSPYNDLNIIRGQGTIGIEIFQQCPKVDVVFVTVGGGGLISGVAAALKLQKPSIKIYGCLPKNSPVMKESIEAGKIIEMESKETLSDGNEEQIIEGAAGVGLASMIKKAPEIKGKFVVSILCGGNIDEKTHSKILFDRKKVRKTRIVRSLEEPELIT</sequence>
<comment type="cofactor">
    <cofactor evidence="1">
        <name>pyridoxal 5'-phosphate</name>
        <dbReference type="ChEBI" id="CHEBI:597326"/>
    </cofactor>
</comment>
<evidence type="ECO:0000313" key="10">
    <source>
        <dbReference type="Proteomes" id="UP001158576"/>
    </source>
</evidence>
<dbReference type="Pfam" id="PF00291">
    <property type="entry name" value="PALP"/>
    <property type="match status" value="1"/>
</dbReference>
<keyword evidence="10" id="KW-1185">Reference proteome</keyword>
<keyword evidence="4" id="KW-0456">Lyase</keyword>
<proteinExistence type="predicted"/>
<evidence type="ECO:0000259" key="8">
    <source>
        <dbReference type="Pfam" id="PF00291"/>
    </source>
</evidence>
<keyword evidence="3" id="KW-0663">Pyridoxal phosphate</keyword>
<evidence type="ECO:0000256" key="6">
    <source>
        <dbReference type="ARBA" id="ARBA00042605"/>
    </source>
</evidence>
<dbReference type="EC" id="4.3.1.17" evidence="2"/>
<dbReference type="InterPro" id="IPR000634">
    <property type="entry name" value="Ser/Thr_deHydtase_PyrdxlP-BS"/>
</dbReference>